<gene>
    <name evidence="2" type="ORF">F5897_001216</name>
</gene>
<comment type="caution">
    <text evidence="2">The sequence shown here is derived from an EMBL/GenBank/DDBJ whole genome shotgun (WGS) entry which is preliminary data.</text>
</comment>
<organism evidence="2 3">
    <name type="scientific">Canibacter oris</name>
    <dbReference type="NCBI Taxonomy" id="1365628"/>
    <lineage>
        <taxon>Bacteria</taxon>
        <taxon>Bacillati</taxon>
        <taxon>Actinomycetota</taxon>
        <taxon>Actinomycetes</taxon>
        <taxon>Micrococcales</taxon>
        <taxon>Microbacteriaceae</taxon>
        <taxon>Canibacter</taxon>
    </lineage>
</organism>
<keyword evidence="1" id="KW-0812">Transmembrane</keyword>
<dbReference type="RefSeq" id="WP_183304852.1">
    <property type="nucleotide sequence ID" value="NZ_JACIFD010000011.1"/>
</dbReference>
<dbReference type="Pfam" id="PF10066">
    <property type="entry name" value="DUF2304"/>
    <property type="match status" value="1"/>
</dbReference>
<dbReference type="EMBL" id="JACIFD010000011">
    <property type="protein sequence ID" value="MBB4071897.1"/>
    <property type="molecule type" value="Genomic_DNA"/>
</dbReference>
<name>A0A840DP75_9MICO</name>
<protein>
    <recommendedName>
        <fullName evidence="4">DUF2304 domain-containing protein</fullName>
    </recommendedName>
</protein>
<sequence>MQNMLWIIIAFLMVAWLFLLVRAGRLRERYIVTWVLVALGILALSIFPGVLDFVAHLLGFAVPANLLFIVALVLLLVLTVQQSVELTRGEDKTRALAEQVAILDAELRELKQRVEDPPAQQ</sequence>
<feature type="transmembrane region" description="Helical" evidence="1">
    <location>
        <begin position="6"/>
        <end position="24"/>
    </location>
</feature>
<dbReference type="InterPro" id="IPR019277">
    <property type="entry name" value="DUF2304"/>
</dbReference>
<keyword evidence="1" id="KW-1133">Transmembrane helix</keyword>
<reference evidence="2" key="1">
    <citation type="submission" date="2020-08" db="EMBL/GenBank/DDBJ databases">
        <title>Sequencing the genomes of 1000 actinobacteria strains.</title>
        <authorList>
            <person name="Klenk H.-P."/>
        </authorList>
    </citation>
    <scope>NUCLEOTIDE SEQUENCE [LARGE SCALE GENOMIC DNA]</scope>
    <source>
        <strain evidence="2">DSM 27064</strain>
    </source>
</reference>
<dbReference type="AlphaFoldDB" id="A0A840DP75"/>
<evidence type="ECO:0008006" key="4">
    <source>
        <dbReference type="Google" id="ProtNLM"/>
    </source>
</evidence>
<evidence type="ECO:0000256" key="1">
    <source>
        <dbReference type="SAM" id="Phobius"/>
    </source>
</evidence>
<accession>A0A840DP75</accession>
<keyword evidence="1" id="KW-0472">Membrane</keyword>
<proteinExistence type="predicted"/>
<feature type="transmembrane region" description="Helical" evidence="1">
    <location>
        <begin position="57"/>
        <end position="78"/>
    </location>
</feature>
<keyword evidence="3" id="KW-1185">Reference proteome</keyword>
<evidence type="ECO:0000313" key="2">
    <source>
        <dbReference type="EMBL" id="MBB4071897.1"/>
    </source>
</evidence>
<dbReference type="Proteomes" id="UP000571183">
    <property type="component" value="Unassembled WGS sequence"/>
</dbReference>
<evidence type="ECO:0000313" key="3">
    <source>
        <dbReference type="Proteomes" id="UP000571183"/>
    </source>
</evidence>
<feature type="transmembrane region" description="Helical" evidence="1">
    <location>
        <begin position="31"/>
        <end position="51"/>
    </location>
</feature>